<dbReference type="EMBL" id="CP048747">
    <property type="protein sequence ID" value="QIQ42161.1"/>
    <property type="molecule type" value="Genomic_DNA"/>
</dbReference>
<sequence>MSNVLLRHANIFVYFSCKYNHIHMLITNFYFSKLTLIMLFAVFKRCNNTMSTYHKKIINE</sequence>
<dbReference type="GO" id="GO:0016853">
    <property type="term" value="F:isomerase activity"/>
    <property type="evidence" value="ECO:0007669"/>
    <property type="project" value="UniProtKB-KW"/>
</dbReference>
<evidence type="ECO:0000313" key="7">
    <source>
        <dbReference type="Proteomes" id="UP000503183"/>
    </source>
</evidence>
<evidence type="ECO:0000256" key="5">
    <source>
        <dbReference type="SAM" id="Phobius"/>
    </source>
</evidence>
<evidence type="ECO:0000256" key="2">
    <source>
        <dbReference type="ARBA" id="ARBA00022679"/>
    </source>
</evidence>
<accession>A0A6G9JTV5</accession>
<dbReference type="Pfam" id="PF02547">
    <property type="entry name" value="Queuosine_synth"/>
    <property type="match status" value="1"/>
</dbReference>
<reference evidence="6 7" key="1">
    <citation type="submission" date="2020-04" db="EMBL/GenBank/DDBJ databases">
        <title>Parallel evolution in the integration of a co-obligate aphid symbiosis.</title>
        <authorList>
            <person name="Monnin D."/>
            <person name="Jackson R."/>
            <person name="Kiers E.T."/>
            <person name="Bunker M."/>
            <person name="Ellers J."/>
            <person name="Henry L.M."/>
        </authorList>
    </citation>
    <scope>NUCLEOTIDE SEQUENCE [LARGE SCALE GENOMIC DNA]</scope>
    <source>
        <strain evidence="6">MCAR-56B</strain>
    </source>
</reference>
<dbReference type="AlphaFoldDB" id="A0A6G9JTV5"/>
<keyword evidence="2 6" id="KW-0808">Transferase</keyword>
<evidence type="ECO:0000256" key="4">
    <source>
        <dbReference type="ARBA" id="ARBA00022785"/>
    </source>
</evidence>
<proteinExistence type="predicted"/>
<evidence type="ECO:0000313" key="6">
    <source>
        <dbReference type="EMBL" id="QIQ42161.1"/>
    </source>
</evidence>
<dbReference type="InterPro" id="IPR036100">
    <property type="entry name" value="QueA_sf"/>
</dbReference>
<keyword evidence="5" id="KW-0472">Membrane</keyword>
<feature type="transmembrane region" description="Helical" evidence="5">
    <location>
        <begin position="22"/>
        <end position="43"/>
    </location>
</feature>
<dbReference type="InterPro" id="IPR003699">
    <property type="entry name" value="QueA"/>
</dbReference>
<keyword evidence="1" id="KW-0963">Cytoplasm</keyword>
<dbReference type="GO" id="GO:0016740">
    <property type="term" value="F:transferase activity"/>
    <property type="evidence" value="ECO:0007669"/>
    <property type="project" value="UniProtKB-KW"/>
</dbReference>
<dbReference type="Proteomes" id="UP000503183">
    <property type="component" value="Chromosome"/>
</dbReference>
<dbReference type="Gene3D" id="3.40.1780.10">
    <property type="entry name" value="QueA-like"/>
    <property type="match status" value="1"/>
</dbReference>
<dbReference type="GO" id="GO:0008616">
    <property type="term" value="P:tRNA queuosine(34) biosynthetic process"/>
    <property type="evidence" value="ECO:0007669"/>
    <property type="project" value="UniProtKB-KW"/>
</dbReference>
<keyword evidence="5" id="KW-1133">Transmembrane helix</keyword>
<keyword evidence="3" id="KW-0949">S-adenosyl-L-methionine</keyword>
<gene>
    <name evidence="6" type="ORF">G4A98_00655</name>
</gene>
<keyword evidence="4" id="KW-0671">Queuosine biosynthesis</keyword>
<organism evidence="6 7">
    <name type="scientific">Buchnera aphidicola</name>
    <name type="common">Microlophium carnosum</name>
    <dbReference type="NCBI Taxonomy" id="2708354"/>
    <lineage>
        <taxon>Bacteria</taxon>
        <taxon>Pseudomonadati</taxon>
        <taxon>Pseudomonadota</taxon>
        <taxon>Gammaproteobacteria</taxon>
        <taxon>Enterobacterales</taxon>
        <taxon>Erwiniaceae</taxon>
        <taxon>Buchnera</taxon>
    </lineage>
</organism>
<keyword evidence="6" id="KW-0413">Isomerase</keyword>
<evidence type="ECO:0000256" key="1">
    <source>
        <dbReference type="ARBA" id="ARBA00022490"/>
    </source>
</evidence>
<name>A0A6G9JTV5_9GAMM</name>
<evidence type="ECO:0000256" key="3">
    <source>
        <dbReference type="ARBA" id="ARBA00022691"/>
    </source>
</evidence>
<dbReference type="InterPro" id="IPR042118">
    <property type="entry name" value="QueA_dom1"/>
</dbReference>
<keyword evidence="5" id="KW-0812">Transmembrane</keyword>
<protein>
    <submittedName>
        <fullName evidence="6">S-adenosylmethionine:tRNA ribosyltransferase-isomerase</fullName>
    </submittedName>
</protein>
<dbReference type="SUPFAM" id="SSF111337">
    <property type="entry name" value="QueA-like"/>
    <property type="match status" value="1"/>
</dbReference>